<protein>
    <submittedName>
        <fullName evidence="1">Uncharacterized protein</fullName>
    </submittedName>
</protein>
<proteinExistence type="predicted"/>
<gene>
    <name evidence="1" type="ORF">BDN72DRAFT_889718</name>
</gene>
<dbReference type="Proteomes" id="UP000308600">
    <property type="component" value="Unassembled WGS sequence"/>
</dbReference>
<evidence type="ECO:0000313" key="2">
    <source>
        <dbReference type="Proteomes" id="UP000308600"/>
    </source>
</evidence>
<accession>A0ACD3ADZ4</accession>
<keyword evidence="2" id="KW-1185">Reference proteome</keyword>
<reference evidence="1 2" key="1">
    <citation type="journal article" date="2019" name="Nat. Ecol. Evol.">
        <title>Megaphylogeny resolves global patterns of mushroom evolution.</title>
        <authorList>
            <person name="Varga T."/>
            <person name="Krizsan K."/>
            <person name="Foldi C."/>
            <person name="Dima B."/>
            <person name="Sanchez-Garcia M."/>
            <person name="Sanchez-Ramirez S."/>
            <person name="Szollosi G.J."/>
            <person name="Szarkandi J.G."/>
            <person name="Papp V."/>
            <person name="Albert L."/>
            <person name="Andreopoulos W."/>
            <person name="Angelini C."/>
            <person name="Antonin V."/>
            <person name="Barry K.W."/>
            <person name="Bougher N.L."/>
            <person name="Buchanan P."/>
            <person name="Buyck B."/>
            <person name="Bense V."/>
            <person name="Catcheside P."/>
            <person name="Chovatia M."/>
            <person name="Cooper J."/>
            <person name="Damon W."/>
            <person name="Desjardin D."/>
            <person name="Finy P."/>
            <person name="Geml J."/>
            <person name="Haridas S."/>
            <person name="Hughes K."/>
            <person name="Justo A."/>
            <person name="Karasinski D."/>
            <person name="Kautmanova I."/>
            <person name="Kiss B."/>
            <person name="Kocsube S."/>
            <person name="Kotiranta H."/>
            <person name="LaButti K.M."/>
            <person name="Lechner B.E."/>
            <person name="Liimatainen K."/>
            <person name="Lipzen A."/>
            <person name="Lukacs Z."/>
            <person name="Mihaltcheva S."/>
            <person name="Morgado L.N."/>
            <person name="Niskanen T."/>
            <person name="Noordeloos M.E."/>
            <person name="Ohm R.A."/>
            <person name="Ortiz-Santana B."/>
            <person name="Ovrebo C."/>
            <person name="Racz N."/>
            <person name="Riley R."/>
            <person name="Savchenko A."/>
            <person name="Shiryaev A."/>
            <person name="Soop K."/>
            <person name="Spirin V."/>
            <person name="Szebenyi C."/>
            <person name="Tomsovsky M."/>
            <person name="Tulloss R.E."/>
            <person name="Uehling J."/>
            <person name="Grigoriev I.V."/>
            <person name="Vagvolgyi C."/>
            <person name="Papp T."/>
            <person name="Martin F.M."/>
            <person name="Miettinen O."/>
            <person name="Hibbett D.S."/>
            <person name="Nagy L.G."/>
        </authorList>
    </citation>
    <scope>NUCLEOTIDE SEQUENCE [LARGE SCALE GENOMIC DNA]</scope>
    <source>
        <strain evidence="1 2">NL-1719</strain>
    </source>
</reference>
<dbReference type="EMBL" id="ML208495">
    <property type="protein sequence ID" value="TFK63962.1"/>
    <property type="molecule type" value="Genomic_DNA"/>
</dbReference>
<evidence type="ECO:0000313" key="1">
    <source>
        <dbReference type="EMBL" id="TFK63962.1"/>
    </source>
</evidence>
<organism evidence="1 2">
    <name type="scientific">Pluteus cervinus</name>
    <dbReference type="NCBI Taxonomy" id="181527"/>
    <lineage>
        <taxon>Eukaryota</taxon>
        <taxon>Fungi</taxon>
        <taxon>Dikarya</taxon>
        <taxon>Basidiomycota</taxon>
        <taxon>Agaricomycotina</taxon>
        <taxon>Agaricomycetes</taxon>
        <taxon>Agaricomycetidae</taxon>
        <taxon>Agaricales</taxon>
        <taxon>Pluteineae</taxon>
        <taxon>Pluteaceae</taxon>
        <taxon>Pluteus</taxon>
    </lineage>
</organism>
<sequence>MERSQDHHHSHLHPHQQQQKHYNMPMFSSDGSNTDSQQHQALFDYNSSNNSMSNSASISQGSNTTSSMHMSPSQSQQSHQNSQYAMDLIGNLMQMQSIELPPATASNSQSMNPSNSPATTAYSPQFILEQQIKLTQLQQLQQLQNQIFQQQMALISGQAGGLLSDPLPLDLNSDRSLSYHGLPTPGPSAELRPQSSPMEFVSPIVLNPMMDMPSSNISMTHSANSLSTQYQPPPRGSTSAPEAIAFRPSPSFQPPSPDDFDISPITSPWLGADHQQSYTHTPSSLSTASSNSATANAGSKRNASMSGDEGGSARKKQSPAIRPTNPMANSGTTKRTYKGSRSTNSTPLMRSTRSRKGSIAGEVVGDTPSPVDLSMPPPAPPNTAPAASSTSSMGSMPLASPNIDAQQPGQPVPATPASIMNLGRLGISSGLAPPAKQVPLQPAADGRVRTSAKAKDPAQTPAAGTKGGRKATGPLITPSPKAIRPVPSSGQPILPNSTLPSPLMAAAGAQGQPIQRKTSHKAAEQKRRDSLKTTFDDLRGLLPPIPLPTTDEKNGDDPSPAAAIPILPGALPPRGPPKAGGEGPNKGVSKLQLLICGNEYIRVLKRRSDRRDDEITLLRNEIIRLRGLVTELGGTWEVGEGGPVVDLARDLDDVERGSAGVWAFGRNEAGGSGVSGGAGSAGLGFVNEEDEDADAEL</sequence>
<name>A0ACD3ADZ4_9AGAR</name>